<feature type="domain" description="Ice-binding protein C-terminal" evidence="3">
    <location>
        <begin position="874"/>
        <end position="899"/>
    </location>
</feature>
<evidence type="ECO:0000259" key="3">
    <source>
        <dbReference type="Pfam" id="PF07589"/>
    </source>
</evidence>
<dbReference type="Pfam" id="PF07589">
    <property type="entry name" value="PEP-CTERM"/>
    <property type="match status" value="1"/>
</dbReference>
<dbReference type="RefSeq" id="WP_019920729.1">
    <property type="nucleotide sequence ID" value="NZ_CP140152.1"/>
</dbReference>
<evidence type="ECO:0000313" key="5">
    <source>
        <dbReference type="Proteomes" id="UP001326110"/>
    </source>
</evidence>
<feature type="region of interest" description="Disordered" evidence="1">
    <location>
        <begin position="81"/>
        <end position="108"/>
    </location>
</feature>
<evidence type="ECO:0000256" key="2">
    <source>
        <dbReference type="SAM" id="SignalP"/>
    </source>
</evidence>
<feature type="compositionally biased region" description="Low complexity" evidence="1">
    <location>
        <begin position="240"/>
        <end position="260"/>
    </location>
</feature>
<proteinExistence type="predicted"/>
<dbReference type="EMBL" id="CP140152">
    <property type="protein sequence ID" value="WQH06721.1"/>
    <property type="molecule type" value="Genomic_DNA"/>
</dbReference>
<dbReference type="GeneID" id="43166959"/>
<evidence type="ECO:0000256" key="1">
    <source>
        <dbReference type="SAM" id="MobiDB-lite"/>
    </source>
</evidence>
<name>A0ABZ0Y3U6_9BURK</name>
<keyword evidence="5" id="KW-1185">Reference proteome</keyword>
<evidence type="ECO:0000313" key="4">
    <source>
        <dbReference type="EMBL" id="WQH06721.1"/>
    </source>
</evidence>
<accession>A0ABZ0Y3U6</accession>
<sequence length="904" mass="85799">MKQFSSKQALAVGLTPLLLSLAVANAYAADAVRTGNAGQHGADATAPLAAGAAGTAGQSLTINPGNAGTLYNRLTVIGGRGGNGGAGGPPLQEGDADAGTGGSGGHGGAASATTLDLTGYAGASALGGDGGHAGATPGFFNFTPADPAYGNGGDGGAASSKATTTAVGNATALAVAVGGIGGDANGGAVGIAGVGGAATAAARATSLTGNVSATAEATGGAGGNGAAIAWRGARGGNATLTNAARGTTTGGTVTLTQRATGGKGGNNSEITIPPFQDLAADVRGGKAVSTLVLEDHAASALTLDISSLGGDGGNPAFGTAYDGGAAASALTLTAGRSGAGIDALVTAAGGASGFQYNNGGMGGAATASADLRGKGAVNGRVLATGGNGGYGGNATASLRASGAGTVRGTVEANGGAGQDNRSVLDKNNYGAATANLALSGDGAQGGSFSNGSYATSNTTVSGTGMQAVDVQSQAVSNGASPLNLGAAIANTVVNTVRAGVAAGTAAVRAVSVALGGERIETATATTDVRAAGDIVASSRAVGGYTSNGAIDSLAGTSLSKARAVTSGAHNVSVTSTALSNIGDASGARAFRGDATANAYGRSGSGIVESVAVARGGISSYTVAESSSHANAAATAVTTRAGGVSLARAEGEALTLNVKATAQGIAASGGAVTYAAGASSARGNLAQTSASSQFRASAFALPQLAAVSTMSAHVGAGPVDAAALGLGVNVAAAIPTVLGTGVHAAGIEALIDDNPTVLTTSGEFSFATDSAQRLLLGFVSSTFAGAGFDALDLTISNNGVTLLSQSFTTLAAANLFFNDHVLDLGLFGAGNQHLVINSSMTYAQQGAYAFNYVLGGGSSFNTSALGVAMLDNVSAVPEPSAWLMMSLGMGGMLLVARRRRKASAA</sequence>
<gene>
    <name evidence="4" type="ORF">SR858_10465</name>
</gene>
<protein>
    <submittedName>
        <fullName evidence="4">PEP-CTERM sorting domain-containing protein</fullName>
    </submittedName>
</protein>
<feature type="region of interest" description="Disordered" evidence="1">
    <location>
        <begin position="240"/>
        <end position="269"/>
    </location>
</feature>
<feature type="chain" id="PRO_5047038829" evidence="2">
    <location>
        <begin position="29"/>
        <end position="904"/>
    </location>
</feature>
<dbReference type="InterPro" id="IPR013424">
    <property type="entry name" value="Ice-binding_C"/>
</dbReference>
<feature type="signal peptide" evidence="2">
    <location>
        <begin position="1"/>
        <end position="28"/>
    </location>
</feature>
<reference evidence="4 5" key="1">
    <citation type="submission" date="2023-11" db="EMBL/GenBank/DDBJ databases">
        <title>MicrobeMod: A computational toolkit for identifying prokaryotic methylation and restriction-modification with nanopore sequencing.</title>
        <authorList>
            <person name="Crits-Christoph A."/>
            <person name="Kang S.C."/>
            <person name="Lee H."/>
            <person name="Ostrov N."/>
        </authorList>
    </citation>
    <scope>NUCLEOTIDE SEQUENCE [LARGE SCALE GENOMIC DNA]</scope>
    <source>
        <strain evidence="4 5">ATCC 25935</strain>
    </source>
</reference>
<feature type="compositionally biased region" description="Gly residues" evidence="1">
    <location>
        <begin position="99"/>
        <end position="108"/>
    </location>
</feature>
<organism evidence="4 5">
    <name type="scientific">Duganella zoogloeoides</name>
    <dbReference type="NCBI Taxonomy" id="75659"/>
    <lineage>
        <taxon>Bacteria</taxon>
        <taxon>Pseudomonadati</taxon>
        <taxon>Pseudomonadota</taxon>
        <taxon>Betaproteobacteria</taxon>
        <taxon>Burkholderiales</taxon>
        <taxon>Oxalobacteraceae</taxon>
        <taxon>Telluria group</taxon>
        <taxon>Duganella</taxon>
    </lineage>
</organism>
<dbReference type="Proteomes" id="UP001326110">
    <property type="component" value="Chromosome"/>
</dbReference>
<dbReference type="NCBIfam" id="TIGR02595">
    <property type="entry name" value="PEP_CTERM"/>
    <property type="match status" value="1"/>
</dbReference>
<keyword evidence="2" id="KW-0732">Signal</keyword>